<evidence type="ECO:0000313" key="1">
    <source>
        <dbReference type="EMBL" id="CAG8563348.1"/>
    </source>
</evidence>
<comment type="caution">
    <text evidence="1">The sequence shown here is derived from an EMBL/GenBank/DDBJ whole genome shotgun (WGS) entry which is preliminary data.</text>
</comment>
<dbReference type="EMBL" id="CAJVPW010006005">
    <property type="protein sequence ID" value="CAG8563348.1"/>
    <property type="molecule type" value="Genomic_DNA"/>
</dbReference>
<gene>
    <name evidence="1" type="ORF">SPELUC_LOCUS5697</name>
</gene>
<name>A0ACA9M3F6_9GLOM</name>
<organism evidence="1 2">
    <name type="scientific">Cetraspora pellucida</name>
    <dbReference type="NCBI Taxonomy" id="1433469"/>
    <lineage>
        <taxon>Eukaryota</taxon>
        <taxon>Fungi</taxon>
        <taxon>Fungi incertae sedis</taxon>
        <taxon>Mucoromycota</taxon>
        <taxon>Glomeromycotina</taxon>
        <taxon>Glomeromycetes</taxon>
        <taxon>Diversisporales</taxon>
        <taxon>Gigasporaceae</taxon>
        <taxon>Cetraspora</taxon>
    </lineage>
</organism>
<dbReference type="Proteomes" id="UP000789366">
    <property type="component" value="Unassembled WGS sequence"/>
</dbReference>
<reference evidence="1" key="1">
    <citation type="submission" date="2021-06" db="EMBL/GenBank/DDBJ databases">
        <authorList>
            <person name="Kallberg Y."/>
            <person name="Tangrot J."/>
            <person name="Rosling A."/>
        </authorList>
    </citation>
    <scope>NUCLEOTIDE SEQUENCE</scope>
    <source>
        <strain evidence="1">28 12/20/2015</strain>
    </source>
</reference>
<protein>
    <submittedName>
        <fullName evidence="1">6847_t:CDS:1</fullName>
    </submittedName>
</protein>
<sequence length="130" mass="14881">MAFKTKKKKRMKLNIRNIYLNKCGLNNTNEPASRWHEAVKNEINSVETAVQKSLTEKKKVEESVYSSKINTKSSKKFSETSNKNTMYKSGITESEISANQKTPIALIQENKDTNCVFNLNNTNLSYKPQK</sequence>
<proteinExistence type="predicted"/>
<keyword evidence="2" id="KW-1185">Reference proteome</keyword>
<accession>A0ACA9M3F6</accession>
<evidence type="ECO:0000313" key="2">
    <source>
        <dbReference type="Proteomes" id="UP000789366"/>
    </source>
</evidence>